<feature type="non-terminal residue" evidence="2">
    <location>
        <position position="51"/>
    </location>
</feature>
<dbReference type="GO" id="GO:0006351">
    <property type="term" value="P:DNA-templated transcription"/>
    <property type="evidence" value="ECO:0007669"/>
    <property type="project" value="InterPro"/>
</dbReference>
<dbReference type="Pfam" id="PF02150">
    <property type="entry name" value="Zn_ribbon_RPB9"/>
    <property type="match status" value="1"/>
</dbReference>
<dbReference type="InterPro" id="IPR001529">
    <property type="entry name" value="Zn_ribbon_RPB9"/>
</dbReference>
<dbReference type="SUPFAM" id="SSF57783">
    <property type="entry name" value="Zinc beta-ribbon"/>
    <property type="match status" value="1"/>
</dbReference>
<dbReference type="Gene3D" id="2.20.25.10">
    <property type="match status" value="1"/>
</dbReference>
<dbReference type="EMBL" id="BARU01046007">
    <property type="protein sequence ID" value="GAH98551.1"/>
    <property type="molecule type" value="Genomic_DNA"/>
</dbReference>
<gene>
    <name evidence="2" type="ORF">S03H2_69581</name>
</gene>
<dbReference type="AlphaFoldDB" id="X1JUZ5"/>
<proteinExistence type="predicted"/>
<evidence type="ECO:0000313" key="2">
    <source>
        <dbReference type="EMBL" id="GAH98551.1"/>
    </source>
</evidence>
<evidence type="ECO:0000259" key="1">
    <source>
        <dbReference type="Pfam" id="PF02150"/>
    </source>
</evidence>
<feature type="domain" description="DNA-directed RNA polymerase II subunit RPB9-like zinc ribbon" evidence="1">
    <location>
        <begin position="3"/>
        <end position="30"/>
    </location>
</feature>
<protein>
    <recommendedName>
        <fullName evidence="1">DNA-directed RNA polymerase II subunit RPB9-like zinc ribbon domain-containing protein</fullName>
    </recommendedName>
</protein>
<reference evidence="2" key="1">
    <citation type="journal article" date="2014" name="Front. Microbiol.">
        <title>High frequency of phylogenetically diverse reductive dehalogenase-homologous genes in deep subseafloor sedimentary metagenomes.</title>
        <authorList>
            <person name="Kawai M."/>
            <person name="Futagami T."/>
            <person name="Toyoda A."/>
            <person name="Takaki Y."/>
            <person name="Nishi S."/>
            <person name="Hori S."/>
            <person name="Arai W."/>
            <person name="Tsubouchi T."/>
            <person name="Morono Y."/>
            <person name="Uchiyama I."/>
            <person name="Ito T."/>
            <person name="Fujiyama A."/>
            <person name="Inagaki F."/>
            <person name="Takami H."/>
        </authorList>
    </citation>
    <scope>NUCLEOTIDE SEQUENCE</scope>
    <source>
        <strain evidence="2">Expedition CK06-06</strain>
    </source>
</reference>
<sequence length="51" mass="5969">MTMKFCPKCKGLLVPKSIGERFIVKCKNCDFFLEGKAKPLIEEEKIKHKKR</sequence>
<name>X1JUZ5_9ZZZZ</name>
<comment type="caution">
    <text evidence="2">The sequence shown here is derived from an EMBL/GenBank/DDBJ whole genome shotgun (WGS) entry which is preliminary data.</text>
</comment>
<accession>X1JUZ5</accession>
<organism evidence="2">
    <name type="scientific">marine sediment metagenome</name>
    <dbReference type="NCBI Taxonomy" id="412755"/>
    <lineage>
        <taxon>unclassified sequences</taxon>
        <taxon>metagenomes</taxon>
        <taxon>ecological metagenomes</taxon>
    </lineage>
</organism>